<dbReference type="HAMAP" id="MF_00272">
    <property type="entry name" value="GcvH"/>
    <property type="match status" value="1"/>
</dbReference>
<dbReference type="AlphaFoldDB" id="A0A645HTU8"/>
<dbReference type="NCBIfam" id="NF002270">
    <property type="entry name" value="PRK01202.1"/>
    <property type="match status" value="1"/>
</dbReference>
<dbReference type="InterPro" id="IPR002930">
    <property type="entry name" value="GCV_H"/>
</dbReference>
<reference evidence="4" key="1">
    <citation type="submission" date="2019-08" db="EMBL/GenBank/DDBJ databases">
        <authorList>
            <person name="Kucharzyk K."/>
            <person name="Murdoch R.W."/>
            <person name="Higgins S."/>
            <person name="Loffler F."/>
        </authorList>
    </citation>
    <scope>NUCLEOTIDE SEQUENCE</scope>
</reference>
<comment type="caution">
    <text evidence="4">The sequence shown here is derived from an EMBL/GenBank/DDBJ whole genome shotgun (WGS) entry which is preliminary data.</text>
</comment>
<dbReference type="InterPro" id="IPR011053">
    <property type="entry name" value="Single_hybrid_motif"/>
</dbReference>
<dbReference type="GO" id="GO:0019464">
    <property type="term" value="P:glycine decarboxylation via glycine cleavage system"/>
    <property type="evidence" value="ECO:0007669"/>
    <property type="project" value="InterPro"/>
</dbReference>
<comment type="similarity">
    <text evidence="1">Belongs to the GcvH family.</text>
</comment>
<dbReference type="Gene3D" id="2.40.50.100">
    <property type="match status" value="1"/>
</dbReference>
<gene>
    <name evidence="4" type="primary">gcvH_48</name>
    <name evidence="4" type="ORF">SDC9_189837</name>
</gene>
<dbReference type="InterPro" id="IPR033753">
    <property type="entry name" value="GCV_H/Fam206"/>
</dbReference>
<sequence length="133" mass="14787">MAKVLKDIKYTESHEWVKVENGKARIGITDYAQHAMGDIVYVELPEEGSDYSAGSDLCVVESVKGANDVYAPISGTVTENNTELEDSPELLNEDAYTNWITIIEMSDTSELDNLLDWEAYEKLCDSLETKEGA</sequence>
<keyword evidence="2" id="KW-0450">Lipoyl</keyword>
<dbReference type="CDD" id="cd06848">
    <property type="entry name" value="GCS_H"/>
    <property type="match status" value="1"/>
</dbReference>
<dbReference type="GO" id="GO:0005960">
    <property type="term" value="C:glycine cleavage complex"/>
    <property type="evidence" value="ECO:0007669"/>
    <property type="project" value="InterPro"/>
</dbReference>
<accession>A0A645HTU8</accession>
<feature type="domain" description="Lipoyl-binding" evidence="3">
    <location>
        <begin position="23"/>
        <end position="104"/>
    </location>
</feature>
<evidence type="ECO:0000256" key="1">
    <source>
        <dbReference type="ARBA" id="ARBA00009249"/>
    </source>
</evidence>
<evidence type="ECO:0000313" key="4">
    <source>
        <dbReference type="EMBL" id="MPN42280.1"/>
    </source>
</evidence>
<evidence type="ECO:0000256" key="2">
    <source>
        <dbReference type="ARBA" id="ARBA00022823"/>
    </source>
</evidence>
<dbReference type="SUPFAM" id="SSF51230">
    <property type="entry name" value="Single hybrid motif"/>
    <property type="match status" value="1"/>
</dbReference>
<evidence type="ECO:0000259" key="3">
    <source>
        <dbReference type="PROSITE" id="PS50968"/>
    </source>
</evidence>
<name>A0A645HTU8_9ZZZZ</name>
<protein>
    <submittedName>
        <fullName evidence="4">Glycine cleavage system H protein</fullName>
    </submittedName>
</protein>
<organism evidence="4">
    <name type="scientific">bioreactor metagenome</name>
    <dbReference type="NCBI Taxonomy" id="1076179"/>
    <lineage>
        <taxon>unclassified sequences</taxon>
        <taxon>metagenomes</taxon>
        <taxon>ecological metagenomes</taxon>
    </lineage>
</organism>
<dbReference type="GO" id="GO:0009249">
    <property type="term" value="P:protein lipoylation"/>
    <property type="evidence" value="ECO:0007669"/>
    <property type="project" value="TreeGrafter"/>
</dbReference>
<dbReference type="InterPro" id="IPR017453">
    <property type="entry name" value="GCV_H_sub"/>
</dbReference>
<dbReference type="Pfam" id="PF01597">
    <property type="entry name" value="GCV_H"/>
    <property type="match status" value="1"/>
</dbReference>
<dbReference type="GO" id="GO:0005829">
    <property type="term" value="C:cytosol"/>
    <property type="evidence" value="ECO:0007669"/>
    <property type="project" value="TreeGrafter"/>
</dbReference>
<dbReference type="PANTHER" id="PTHR11715">
    <property type="entry name" value="GLYCINE CLEAVAGE SYSTEM H PROTEIN"/>
    <property type="match status" value="1"/>
</dbReference>
<dbReference type="PANTHER" id="PTHR11715:SF3">
    <property type="entry name" value="GLYCINE CLEAVAGE SYSTEM H PROTEIN-RELATED"/>
    <property type="match status" value="1"/>
</dbReference>
<dbReference type="EMBL" id="VSSQ01099909">
    <property type="protein sequence ID" value="MPN42280.1"/>
    <property type="molecule type" value="Genomic_DNA"/>
</dbReference>
<dbReference type="PROSITE" id="PS50968">
    <property type="entry name" value="BIOTINYL_LIPOYL"/>
    <property type="match status" value="1"/>
</dbReference>
<dbReference type="InterPro" id="IPR000089">
    <property type="entry name" value="Biotin_lipoyl"/>
</dbReference>
<proteinExistence type="inferred from homology"/>
<dbReference type="NCBIfam" id="TIGR00527">
    <property type="entry name" value="gcvH"/>
    <property type="match status" value="1"/>
</dbReference>